<accession>A0A5B7JG59</accession>
<dbReference type="AlphaFoldDB" id="A0A5B7JG59"/>
<protein>
    <submittedName>
        <fullName evidence="1">Uncharacterized protein</fullName>
    </submittedName>
</protein>
<keyword evidence="2" id="KW-1185">Reference proteome</keyword>
<gene>
    <name evidence="1" type="ORF">E2C01_092309</name>
</gene>
<comment type="caution">
    <text evidence="1">The sequence shown here is derived from an EMBL/GenBank/DDBJ whole genome shotgun (WGS) entry which is preliminary data.</text>
</comment>
<evidence type="ECO:0000313" key="1">
    <source>
        <dbReference type="EMBL" id="MPC97021.1"/>
    </source>
</evidence>
<proteinExistence type="predicted"/>
<dbReference type="Proteomes" id="UP000324222">
    <property type="component" value="Unassembled WGS sequence"/>
</dbReference>
<name>A0A5B7JG59_PORTR</name>
<dbReference type="EMBL" id="VSRR010108281">
    <property type="protein sequence ID" value="MPC97021.1"/>
    <property type="molecule type" value="Genomic_DNA"/>
</dbReference>
<sequence length="40" mass="4675">MNHSKGKYLSLGLFHERQQMSNIDCEPMKNTRTHYAHSIA</sequence>
<evidence type="ECO:0000313" key="2">
    <source>
        <dbReference type="Proteomes" id="UP000324222"/>
    </source>
</evidence>
<reference evidence="1" key="1">
    <citation type="submission" date="2019-05" db="EMBL/GenBank/DDBJ databases">
        <title>Another draft genome of Portunus trituberculatus and its Hox gene families provides insights of decapod evolution.</title>
        <authorList>
            <person name="Jeong J.-H."/>
            <person name="Song I."/>
            <person name="Kim S."/>
            <person name="Choi T."/>
            <person name="Kim D."/>
            <person name="Ryu S."/>
            <person name="Kim W."/>
        </authorList>
    </citation>
    <scope>NUCLEOTIDE SEQUENCE [LARGE SCALE GENOMIC DNA]</scope>
    <source>
        <tissue evidence="1">Muscle</tissue>
    </source>
</reference>
<organism evidence="1 2">
    <name type="scientific">Portunus trituberculatus</name>
    <name type="common">Swimming crab</name>
    <name type="synonym">Neptunus trituberculatus</name>
    <dbReference type="NCBI Taxonomy" id="210409"/>
    <lineage>
        <taxon>Eukaryota</taxon>
        <taxon>Metazoa</taxon>
        <taxon>Ecdysozoa</taxon>
        <taxon>Arthropoda</taxon>
        <taxon>Crustacea</taxon>
        <taxon>Multicrustacea</taxon>
        <taxon>Malacostraca</taxon>
        <taxon>Eumalacostraca</taxon>
        <taxon>Eucarida</taxon>
        <taxon>Decapoda</taxon>
        <taxon>Pleocyemata</taxon>
        <taxon>Brachyura</taxon>
        <taxon>Eubrachyura</taxon>
        <taxon>Portunoidea</taxon>
        <taxon>Portunidae</taxon>
        <taxon>Portuninae</taxon>
        <taxon>Portunus</taxon>
    </lineage>
</organism>